<dbReference type="Gene3D" id="2.170.130.10">
    <property type="entry name" value="TonB-dependent receptor, plug domain"/>
    <property type="match status" value="1"/>
</dbReference>
<keyword evidence="4 7" id="KW-0812">Transmembrane</keyword>
<dbReference type="EMBL" id="JANUAU010000015">
    <property type="protein sequence ID" value="MCS3679256.1"/>
    <property type="molecule type" value="Genomic_DNA"/>
</dbReference>
<evidence type="ECO:0000313" key="11">
    <source>
        <dbReference type="Proteomes" id="UP001155027"/>
    </source>
</evidence>
<evidence type="ECO:0000259" key="9">
    <source>
        <dbReference type="Pfam" id="PF07715"/>
    </source>
</evidence>
<comment type="similarity">
    <text evidence="7">Belongs to the TonB-dependent receptor family.</text>
</comment>
<dbReference type="NCBIfam" id="TIGR04056">
    <property type="entry name" value="OMP_RagA_SusC"/>
    <property type="match status" value="1"/>
</dbReference>
<dbReference type="InterPro" id="IPR037066">
    <property type="entry name" value="Plug_dom_sf"/>
</dbReference>
<evidence type="ECO:0000256" key="8">
    <source>
        <dbReference type="SAM" id="MobiDB-lite"/>
    </source>
</evidence>
<evidence type="ECO:0000256" key="7">
    <source>
        <dbReference type="PROSITE-ProRule" id="PRU01360"/>
    </source>
</evidence>
<dbReference type="InterPro" id="IPR023996">
    <property type="entry name" value="TonB-dep_OMP_SusC/RagA"/>
</dbReference>
<reference evidence="10" key="1">
    <citation type="submission" date="2022-08" db="EMBL/GenBank/DDBJ databases">
        <title>Genomic Encyclopedia of Type Strains, Phase V (KMG-V): Genome sequencing to study the core and pangenomes of soil and plant-associated prokaryotes.</title>
        <authorList>
            <person name="Whitman W."/>
        </authorList>
    </citation>
    <scope>NUCLEOTIDE SEQUENCE</scope>
    <source>
        <strain evidence="10">0</strain>
    </source>
</reference>
<keyword evidence="3 7" id="KW-1134">Transmembrane beta strand</keyword>
<dbReference type="FunFam" id="2.170.130.10:FF:000008">
    <property type="entry name" value="SusC/RagA family TonB-linked outer membrane protein"/>
    <property type="match status" value="1"/>
</dbReference>
<organism evidence="10 11">
    <name type="scientific">Salinibacter ruber</name>
    <dbReference type="NCBI Taxonomy" id="146919"/>
    <lineage>
        <taxon>Bacteria</taxon>
        <taxon>Pseudomonadati</taxon>
        <taxon>Rhodothermota</taxon>
        <taxon>Rhodothermia</taxon>
        <taxon>Rhodothermales</taxon>
        <taxon>Salinibacteraceae</taxon>
        <taxon>Salinibacter</taxon>
    </lineage>
</organism>
<comment type="subcellular location">
    <subcellularLocation>
        <location evidence="1 7">Cell outer membrane</location>
        <topology evidence="1 7">Multi-pass membrane protein</topology>
    </subcellularLocation>
</comment>
<evidence type="ECO:0000256" key="3">
    <source>
        <dbReference type="ARBA" id="ARBA00022452"/>
    </source>
</evidence>
<evidence type="ECO:0000256" key="4">
    <source>
        <dbReference type="ARBA" id="ARBA00022692"/>
    </source>
</evidence>
<evidence type="ECO:0000313" key="10">
    <source>
        <dbReference type="EMBL" id="MCS3679256.1"/>
    </source>
</evidence>
<dbReference type="InterPro" id="IPR008969">
    <property type="entry name" value="CarboxyPept-like_regulatory"/>
</dbReference>
<feature type="region of interest" description="Disordered" evidence="8">
    <location>
        <begin position="964"/>
        <end position="994"/>
    </location>
</feature>
<dbReference type="GO" id="GO:0009279">
    <property type="term" value="C:cell outer membrane"/>
    <property type="evidence" value="ECO:0007669"/>
    <property type="project" value="UniProtKB-SubCell"/>
</dbReference>
<comment type="caution">
    <text evidence="10">The sequence shown here is derived from an EMBL/GenBank/DDBJ whole genome shotgun (WGS) entry which is preliminary data.</text>
</comment>
<evidence type="ECO:0000256" key="5">
    <source>
        <dbReference type="ARBA" id="ARBA00023136"/>
    </source>
</evidence>
<dbReference type="InterPro" id="IPR036942">
    <property type="entry name" value="Beta-barrel_TonB_sf"/>
</dbReference>
<keyword evidence="2 7" id="KW-0813">Transport</keyword>
<dbReference type="RefSeq" id="WP_259039350.1">
    <property type="nucleotide sequence ID" value="NZ_JANTYX010000003.1"/>
</dbReference>
<evidence type="ECO:0000256" key="2">
    <source>
        <dbReference type="ARBA" id="ARBA00022448"/>
    </source>
</evidence>
<protein>
    <submittedName>
        <fullName evidence="10">TonB-linked SusC/RagA family outer membrane protein</fullName>
    </submittedName>
</protein>
<dbReference type="InterPro" id="IPR023997">
    <property type="entry name" value="TonB-dep_OMP_SusC/RagA_CS"/>
</dbReference>
<dbReference type="SUPFAM" id="SSF49464">
    <property type="entry name" value="Carboxypeptidase regulatory domain-like"/>
    <property type="match status" value="1"/>
</dbReference>
<dbReference type="SUPFAM" id="SSF56935">
    <property type="entry name" value="Porins"/>
    <property type="match status" value="1"/>
</dbReference>
<dbReference type="Pfam" id="PF07715">
    <property type="entry name" value="Plug"/>
    <property type="match status" value="1"/>
</dbReference>
<dbReference type="Gene3D" id="2.60.40.1120">
    <property type="entry name" value="Carboxypeptidase-like, regulatory domain"/>
    <property type="match status" value="1"/>
</dbReference>
<dbReference type="Gene3D" id="2.40.170.20">
    <property type="entry name" value="TonB-dependent receptor, beta-barrel domain"/>
    <property type="match status" value="1"/>
</dbReference>
<dbReference type="NCBIfam" id="TIGR04057">
    <property type="entry name" value="SusC_RagA_signa"/>
    <property type="match status" value="1"/>
</dbReference>
<sequence length="1168" mass="126051">MEALRKSVSFDLEDNTLKRALQEVADRGGFGLSYSPNVVPEQRAVPSHVEGTVSEALRTLLSGTNLEVLISPRKEIVVSQQVSTSTNTGNSTGLLKDPAEAQKISVAGVASPLTVQQTISGQVTDGQTGNPVPGANVVVPGTTTGTATNADGEYSLEVPDEADSLRFSAIGYLDRTVAINGRTTIDIQLRRDVQALDEVVVVGYGTQRQAEVTGSVSSVESADISDLSVSSFQDALQGQLAGIEVAQPSGAPGAAPRVRVRGTSSITAGNGPLYVVDGLPLSGGTALQGGIIRRDSDQQPPAQNPLSAIAPSDIESIEVLKDASASAIYGSRGANGVVLISTKSGSQEGDVRVNYSASLGIQEVINEPDMMNADELVDLTIESRNNAYEEEIGNPPPNPRTNEGRPESGELGGLAPFVRIPERYVQYDQGNISTNTDWLDLTLGDAAGTWSSNLSVSGGSEDISYYLSGSVQQQDGIVGGSAFNRYSLHTSVEANPLERVRVGTDVNLSLSRQDRAPANGPYFARPPGIVYSAMVHSPLVEPFNNNGEPNQREGEPVSQSFLTGGTTSASNPLAIQQAVDEDLDHHRTFGTAFAEVDVLENVTFKTLFGADLSDYTRNFFRNRDLLYRTNTSPEPYGQSSSARSFNWLSENTLRYENTFADVHSLDVLAGFTAQEERQDFSQTFAQNFPINSVPTLSGGQVTDGTSESTEWSLLSGLGRVNYDYDSKYLVTAAIRADKSSRFGPGNRTGIFPSASVGWRVSEESFMDAVPEVSSLKLRLSYGQTGNFQIPNYGAFGNLRFESYVDAGQNVITGVEPQDLGDPTLTWETTEEVNIGLDIGFFDDRINLVADAYQSTTSDLLLNVSVPSASGYETVLTNIGEVENTGLELFLETQNLTGDFSWSTSVNFSTNSNEVTELGPGDAPIRSAGVAGIRHITKVGEPIGSYFGYKVEGVYQSEEEIQDAPVDRVGDPSPGDLRFKDVDGDGEITPDDKTVTGSYQPDFTYGITNTFQYKGFDLRVFLQGVEGRDILNLTNRHLGNGEFNFNQYSVFLNRWQSPENPGNGEIPRPDRLTGLHGNNNRISEFQVQDGSYLNIREVTLGYTFQGSTLNDLVRRARLYASAQNLNMFTDYRGFNPMASIPTESQLTIGQDYGAYPLQRTWTVGLDIAF</sequence>
<dbReference type="PROSITE" id="PS52016">
    <property type="entry name" value="TONB_DEPENDENT_REC_3"/>
    <property type="match status" value="1"/>
</dbReference>
<dbReference type="AlphaFoldDB" id="A0A9X2Q441"/>
<dbReference type="InterPro" id="IPR012910">
    <property type="entry name" value="Plug_dom"/>
</dbReference>
<dbReference type="Gene3D" id="3.55.50.30">
    <property type="match status" value="1"/>
</dbReference>
<evidence type="ECO:0000256" key="1">
    <source>
        <dbReference type="ARBA" id="ARBA00004571"/>
    </source>
</evidence>
<feature type="compositionally biased region" description="Polar residues" evidence="8">
    <location>
        <begin position="557"/>
        <end position="566"/>
    </location>
</feature>
<gene>
    <name evidence="10" type="ORF">GGP71_003205</name>
</gene>
<evidence type="ECO:0000256" key="6">
    <source>
        <dbReference type="ARBA" id="ARBA00023237"/>
    </source>
</evidence>
<name>A0A9X2Q441_9BACT</name>
<feature type="domain" description="TonB-dependent receptor plug" evidence="9">
    <location>
        <begin position="209"/>
        <end position="337"/>
    </location>
</feature>
<keyword evidence="6 7" id="KW-0998">Cell outer membrane</keyword>
<dbReference type="Proteomes" id="UP001155027">
    <property type="component" value="Unassembled WGS sequence"/>
</dbReference>
<keyword evidence="5 7" id="KW-0472">Membrane</keyword>
<feature type="region of interest" description="Disordered" evidence="8">
    <location>
        <begin position="541"/>
        <end position="566"/>
    </location>
</feature>
<proteinExistence type="inferred from homology"/>
<dbReference type="Pfam" id="PF13715">
    <property type="entry name" value="CarbopepD_reg_2"/>
    <property type="match status" value="1"/>
</dbReference>
<dbReference type="InterPro" id="IPR039426">
    <property type="entry name" value="TonB-dep_rcpt-like"/>
</dbReference>
<accession>A0A9X2Q441</accession>